<organism evidence="1 2">
    <name type="scientific">Sordaria macrospora</name>
    <dbReference type="NCBI Taxonomy" id="5147"/>
    <lineage>
        <taxon>Eukaryota</taxon>
        <taxon>Fungi</taxon>
        <taxon>Dikarya</taxon>
        <taxon>Ascomycota</taxon>
        <taxon>Pezizomycotina</taxon>
        <taxon>Sordariomycetes</taxon>
        <taxon>Sordariomycetidae</taxon>
        <taxon>Sordariales</taxon>
        <taxon>Sordariaceae</taxon>
        <taxon>Sordaria</taxon>
    </lineage>
</organism>
<sequence length="190" mass="21807">MFGYTEPYIRNRCSNFRHRKQIAREECLEKQPNNNMQQASVLTWTEWTEIRNESKGVETLPEVMAKAMSGIITQAVAEGYKRGHEAALKGMEETIERAVAKGTEEGIKGAMKEVHEATTEATKEVMRDGVDQVVDGIHRLQNTIVWGSHEVKENGNWGAWDSWQDDEDTASTTLSDPPRDFYEYCERTWY</sequence>
<dbReference type="EMBL" id="NMPR01000169">
    <property type="protein sequence ID" value="KAA8628670.1"/>
    <property type="molecule type" value="Genomic_DNA"/>
</dbReference>
<gene>
    <name evidence="1" type="ORF">SMACR_07321</name>
</gene>
<name>A0A8S8ZHP9_SORMA</name>
<accession>A0A8S8ZHP9</accession>
<dbReference type="VEuPathDB" id="FungiDB:SMAC_07321"/>
<reference evidence="1 2" key="1">
    <citation type="submission" date="2017-07" db="EMBL/GenBank/DDBJ databases">
        <title>Genome sequence of the Sordaria macrospora wild type strain R19027.</title>
        <authorList>
            <person name="Nowrousian M."/>
            <person name="Teichert I."/>
            <person name="Kueck U."/>
        </authorList>
    </citation>
    <scope>NUCLEOTIDE SEQUENCE [LARGE SCALE GENOMIC DNA]</scope>
    <source>
        <strain evidence="1 2">R19027</strain>
        <tissue evidence="1">Mycelium</tissue>
    </source>
</reference>
<comment type="caution">
    <text evidence="1">The sequence shown here is derived from an EMBL/GenBank/DDBJ whole genome shotgun (WGS) entry which is preliminary data.</text>
</comment>
<evidence type="ECO:0000313" key="2">
    <source>
        <dbReference type="Proteomes" id="UP000433876"/>
    </source>
</evidence>
<evidence type="ECO:0000313" key="1">
    <source>
        <dbReference type="EMBL" id="KAA8628670.1"/>
    </source>
</evidence>
<proteinExistence type="predicted"/>
<dbReference type="Proteomes" id="UP000433876">
    <property type="component" value="Unassembled WGS sequence"/>
</dbReference>
<dbReference type="AlphaFoldDB" id="A0A8S8ZHP9"/>
<protein>
    <submittedName>
        <fullName evidence="1">Uncharacterized protein</fullName>
    </submittedName>
</protein>